<dbReference type="EMBL" id="JAGINP010000020">
    <property type="protein sequence ID" value="MBP2295172.1"/>
    <property type="molecule type" value="Genomic_DNA"/>
</dbReference>
<gene>
    <name evidence="5" type="primary">vapC</name>
    <name evidence="7" type="ORF">J2851_004975</name>
</gene>
<evidence type="ECO:0000313" key="7">
    <source>
        <dbReference type="EMBL" id="MBP2295172.1"/>
    </source>
</evidence>
<dbReference type="RefSeq" id="WP_209769590.1">
    <property type="nucleotide sequence ID" value="NZ_JAGINP010000020.1"/>
</dbReference>
<dbReference type="CDD" id="cd18692">
    <property type="entry name" value="PIN_VapC-like"/>
    <property type="match status" value="1"/>
</dbReference>
<reference evidence="7 8" key="1">
    <citation type="submission" date="2021-03" db="EMBL/GenBank/DDBJ databases">
        <title>Genomic Encyclopedia of Type Strains, Phase III (KMG-III): the genomes of soil and plant-associated and newly described type strains.</title>
        <authorList>
            <person name="Whitman W."/>
        </authorList>
    </citation>
    <scope>NUCLEOTIDE SEQUENCE [LARGE SCALE GENOMIC DNA]</scope>
    <source>
        <strain evidence="7 8">IMMIB AFH-6</strain>
    </source>
</reference>
<protein>
    <recommendedName>
        <fullName evidence="5">Ribonuclease VapC</fullName>
        <shortName evidence="5">RNase VapC</shortName>
        <ecNumber evidence="5">3.1.-.-</ecNumber>
    </recommendedName>
    <alternativeName>
        <fullName evidence="5">Toxin VapC</fullName>
    </alternativeName>
</protein>
<keyword evidence="5" id="KW-0800">Toxin</keyword>
<comment type="caution">
    <text evidence="7">The sequence shown here is derived from an EMBL/GenBank/DDBJ whole genome shotgun (WGS) entry which is preliminary data.</text>
</comment>
<comment type="cofactor">
    <cofactor evidence="5">
        <name>Mg(2+)</name>
        <dbReference type="ChEBI" id="CHEBI:18420"/>
    </cofactor>
</comment>
<dbReference type="InterPro" id="IPR002716">
    <property type="entry name" value="PIN_dom"/>
</dbReference>
<keyword evidence="5" id="KW-0460">Magnesium</keyword>
<sequence>MRFTLDTNILVYAIDRAAGERHDKALEIIGQCRGRDVVLTLQSLGEFFRAATVRHRVPARHAMEVVQEWRDAFSVVAADGVCLVDAMDAVAAHSFSFWDAMLWATAKRHGCRLVISEDGQNGRTLGGVTIADPFVADPEPLLREAFA</sequence>
<dbReference type="Proteomes" id="UP000781958">
    <property type="component" value="Unassembled WGS sequence"/>
</dbReference>
<evidence type="ECO:0000256" key="2">
    <source>
        <dbReference type="ARBA" id="ARBA00022722"/>
    </source>
</evidence>
<keyword evidence="2 5" id="KW-0540">Nuclease</keyword>
<dbReference type="InterPro" id="IPR029060">
    <property type="entry name" value="PIN-like_dom_sf"/>
</dbReference>
<feature type="binding site" evidence="5">
    <location>
        <position position="6"/>
    </location>
    <ligand>
        <name>Mg(2+)</name>
        <dbReference type="ChEBI" id="CHEBI:18420"/>
    </ligand>
</feature>
<feature type="binding site" evidence="5">
    <location>
        <position position="99"/>
    </location>
    <ligand>
        <name>Mg(2+)</name>
        <dbReference type="ChEBI" id="CHEBI:18420"/>
    </ligand>
</feature>
<keyword evidence="8" id="KW-1185">Reference proteome</keyword>
<dbReference type="SUPFAM" id="SSF88723">
    <property type="entry name" value="PIN domain-like"/>
    <property type="match status" value="1"/>
</dbReference>
<dbReference type="Gene3D" id="3.40.50.1010">
    <property type="entry name" value="5'-nuclease"/>
    <property type="match status" value="1"/>
</dbReference>
<name>A0ABS4SRH3_9PROT</name>
<accession>A0ABS4SRH3</accession>
<keyword evidence="4 5" id="KW-0378">Hydrolase</keyword>
<comment type="function">
    <text evidence="5">Toxic component of a toxin-antitoxin (TA) system. An RNase.</text>
</comment>
<dbReference type="EC" id="3.1.-.-" evidence="5"/>
<dbReference type="Pfam" id="PF01850">
    <property type="entry name" value="PIN"/>
    <property type="match status" value="1"/>
</dbReference>
<evidence type="ECO:0000259" key="6">
    <source>
        <dbReference type="Pfam" id="PF01850"/>
    </source>
</evidence>
<dbReference type="InterPro" id="IPR022907">
    <property type="entry name" value="VapC_family"/>
</dbReference>
<keyword evidence="3 5" id="KW-0479">Metal-binding</keyword>
<evidence type="ECO:0000256" key="4">
    <source>
        <dbReference type="ARBA" id="ARBA00022801"/>
    </source>
</evidence>
<comment type="similarity">
    <text evidence="5">Belongs to the PINc/VapC protein family.</text>
</comment>
<evidence type="ECO:0000256" key="3">
    <source>
        <dbReference type="ARBA" id="ARBA00022723"/>
    </source>
</evidence>
<proteinExistence type="inferred from homology"/>
<feature type="domain" description="PIN" evidence="6">
    <location>
        <begin position="5"/>
        <end position="119"/>
    </location>
</feature>
<keyword evidence="1 5" id="KW-1277">Toxin-antitoxin system</keyword>
<evidence type="ECO:0000256" key="5">
    <source>
        <dbReference type="HAMAP-Rule" id="MF_00265"/>
    </source>
</evidence>
<evidence type="ECO:0000313" key="8">
    <source>
        <dbReference type="Proteomes" id="UP000781958"/>
    </source>
</evidence>
<evidence type="ECO:0000256" key="1">
    <source>
        <dbReference type="ARBA" id="ARBA00022649"/>
    </source>
</evidence>
<dbReference type="HAMAP" id="MF_00265">
    <property type="entry name" value="VapC_Nob1"/>
    <property type="match status" value="1"/>
</dbReference>
<organism evidence="7 8">
    <name type="scientific">Azospirillum rugosum</name>
    <dbReference type="NCBI Taxonomy" id="416170"/>
    <lineage>
        <taxon>Bacteria</taxon>
        <taxon>Pseudomonadati</taxon>
        <taxon>Pseudomonadota</taxon>
        <taxon>Alphaproteobacteria</taxon>
        <taxon>Rhodospirillales</taxon>
        <taxon>Azospirillaceae</taxon>
        <taxon>Azospirillum</taxon>
    </lineage>
</organism>